<evidence type="ECO:0000256" key="2">
    <source>
        <dbReference type="ARBA" id="ARBA00004496"/>
    </source>
</evidence>
<evidence type="ECO:0000256" key="6">
    <source>
        <dbReference type="ARBA" id="ARBA00014679"/>
    </source>
</evidence>
<evidence type="ECO:0000313" key="19">
    <source>
        <dbReference type="EMBL" id="PKB33063.1"/>
    </source>
</evidence>
<dbReference type="GO" id="GO:0052906">
    <property type="term" value="F:tRNA (guanine(37)-N1)-methyltransferase activity"/>
    <property type="evidence" value="ECO:0007669"/>
    <property type="project" value="UniProtKB-UniRule"/>
</dbReference>
<evidence type="ECO:0000259" key="18">
    <source>
        <dbReference type="Pfam" id="PF01746"/>
    </source>
</evidence>
<comment type="caution">
    <text evidence="19">The sequence shown here is derived from an EMBL/GenBank/DDBJ whole genome shotgun (WGS) entry which is preliminary data.</text>
</comment>
<comment type="catalytic activity">
    <reaction evidence="14 15 17">
        <text>guanosine(37) in tRNA + S-adenosyl-L-methionine = N(1)-methylguanosine(37) in tRNA + S-adenosyl-L-homocysteine + H(+)</text>
        <dbReference type="Rhea" id="RHEA:36899"/>
        <dbReference type="Rhea" id="RHEA-COMP:10145"/>
        <dbReference type="Rhea" id="RHEA-COMP:10147"/>
        <dbReference type="ChEBI" id="CHEBI:15378"/>
        <dbReference type="ChEBI" id="CHEBI:57856"/>
        <dbReference type="ChEBI" id="CHEBI:59789"/>
        <dbReference type="ChEBI" id="CHEBI:73542"/>
        <dbReference type="ChEBI" id="CHEBI:74269"/>
        <dbReference type="EC" id="2.1.1.228"/>
    </reaction>
</comment>
<evidence type="ECO:0000256" key="1">
    <source>
        <dbReference type="ARBA" id="ARBA00002634"/>
    </source>
</evidence>
<keyword evidence="10 15" id="KW-0949">S-adenosyl-L-methionine</keyword>
<dbReference type="InterPro" id="IPR016009">
    <property type="entry name" value="tRNA_MeTrfase_TRMD/TRM10"/>
</dbReference>
<evidence type="ECO:0000256" key="17">
    <source>
        <dbReference type="RuleBase" id="RU003464"/>
    </source>
</evidence>
<comment type="similarity">
    <text evidence="3 15 17">Belongs to the RNA methyltransferase TrmD family.</text>
</comment>
<accession>A0AA44UTM1</accession>
<dbReference type="GO" id="GO:0005829">
    <property type="term" value="C:cytosol"/>
    <property type="evidence" value="ECO:0007669"/>
    <property type="project" value="TreeGrafter"/>
</dbReference>
<dbReference type="InterPro" id="IPR023148">
    <property type="entry name" value="tRNA_m1G_MeTrfase_C_sf"/>
</dbReference>
<evidence type="ECO:0000256" key="9">
    <source>
        <dbReference type="ARBA" id="ARBA00022679"/>
    </source>
</evidence>
<comment type="subunit">
    <text evidence="4 15 17">Homodimer.</text>
</comment>
<evidence type="ECO:0000256" key="16">
    <source>
        <dbReference type="PIRSR" id="PIRSR000386-1"/>
    </source>
</evidence>
<dbReference type="PANTHER" id="PTHR46417">
    <property type="entry name" value="TRNA (GUANINE-N(1)-)-METHYLTRANSFERASE"/>
    <property type="match status" value="1"/>
</dbReference>
<dbReference type="NCBIfam" id="TIGR00088">
    <property type="entry name" value="trmD"/>
    <property type="match status" value="1"/>
</dbReference>
<evidence type="ECO:0000313" key="20">
    <source>
        <dbReference type="Proteomes" id="UP000232453"/>
    </source>
</evidence>
<protein>
    <recommendedName>
        <fullName evidence="6 15">tRNA (guanine-N(1)-)-methyltransferase</fullName>
        <ecNumber evidence="5 15">2.1.1.228</ecNumber>
    </recommendedName>
    <alternativeName>
        <fullName evidence="12 15">M1G-methyltransferase</fullName>
    </alternativeName>
    <alternativeName>
        <fullName evidence="13 15">tRNA [GM37] methyltransferase</fullName>
    </alternativeName>
</protein>
<evidence type="ECO:0000256" key="11">
    <source>
        <dbReference type="ARBA" id="ARBA00022694"/>
    </source>
</evidence>
<feature type="binding site" evidence="15 16">
    <location>
        <position position="128"/>
    </location>
    <ligand>
        <name>S-adenosyl-L-methionine</name>
        <dbReference type="ChEBI" id="CHEBI:59789"/>
    </ligand>
</feature>
<dbReference type="GO" id="GO:0002939">
    <property type="term" value="P:tRNA N1-guanine methylation"/>
    <property type="evidence" value="ECO:0007669"/>
    <property type="project" value="TreeGrafter"/>
</dbReference>
<dbReference type="SUPFAM" id="SSF75217">
    <property type="entry name" value="alpha/beta knot"/>
    <property type="match status" value="1"/>
</dbReference>
<name>A0AA44UTM1_PSEA5</name>
<reference evidence="19 20" key="1">
    <citation type="submission" date="2017-11" db="EMBL/GenBank/DDBJ databases">
        <title>Sequencing the genomes of 1000 actinobacteria strains.</title>
        <authorList>
            <person name="Klenk H.-P."/>
        </authorList>
    </citation>
    <scope>NUCLEOTIDE SEQUENCE [LARGE SCALE GENOMIC DNA]</scope>
    <source>
        <strain evidence="19 20">DSM 44104</strain>
    </source>
</reference>
<dbReference type="InterPro" id="IPR029028">
    <property type="entry name" value="Alpha/beta_knot_MTases"/>
</dbReference>
<keyword evidence="7 15" id="KW-0963">Cytoplasm</keyword>
<keyword evidence="9 15" id="KW-0808">Transferase</keyword>
<evidence type="ECO:0000256" key="8">
    <source>
        <dbReference type="ARBA" id="ARBA00022603"/>
    </source>
</evidence>
<dbReference type="HAMAP" id="MF_00605">
    <property type="entry name" value="TrmD"/>
    <property type="match status" value="1"/>
</dbReference>
<comment type="function">
    <text evidence="1 15 17">Specifically methylates guanosine-37 in various tRNAs.</text>
</comment>
<dbReference type="FunFam" id="3.40.1280.10:FF:000001">
    <property type="entry name" value="tRNA (guanine-N(1)-)-methyltransferase"/>
    <property type="match status" value="1"/>
</dbReference>
<evidence type="ECO:0000256" key="14">
    <source>
        <dbReference type="ARBA" id="ARBA00047783"/>
    </source>
</evidence>
<dbReference type="Gene3D" id="3.40.1280.10">
    <property type="match status" value="1"/>
</dbReference>
<dbReference type="Gene3D" id="1.10.1270.20">
    <property type="entry name" value="tRNA(m1g37)methyltransferase, domain 2"/>
    <property type="match status" value="1"/>
</dbReference>
<evidence type="ECO:0000256" key="10">
    <source>
        <dbReference type="ARBA" id="ARBA00022691"/>
    </source>
</evidence>
<feature type="binding site" evidence="15 16">
    <location>
        <begin position="153"/>
        <end position="158"/>
    </location>
    <ligand>
        <name>S-adenosyl-L-methionine</name>
        <dbReference type="ChEBI" id="CHEBI:59789"/>
    </ligand>
</feature>
<keyword evidence="11 15" id="KW-0819">tRNA processing</keyword>
<gene>
    <name evidence="15" type="primary">trmD</name>
    <name evidence="19" type="ORF">ATL51_4814</name>
</gene>
<evidence type="ECO:0000256" key="5">
    <source>
        <dbReference type="ARBA" id="ARBA00012807"/>
    </source>
</evidence>
<dbReference type="Proteomes" id="UP000232453">
    <property type="component" value="Unassembled WGS sequence"/>
</dbReference>
<organism evidence="19 20">
    <name type="scientific">Pseudonocardia alni</name>
    <name type="common">Amycolata alni</name>
    <dbReference type="NCBI Taxonomy" id="33907"/>
    <lineage>
        <taxon>Bacteria</taxon>
        <taxon>Bacillati</taxon>
        <taxon>Actinomycetota</taxon>
        <taxon>Actinomycetes</taxon>
        <taxon>Pseudonocardiales</taxon>
        <taxon>Pseudonocardiaceae</taxon>
        <taxon>Pseudonocardia</taxon>
    </lineage>
</organism>
<evidence type="ECO:0000256" key="7">
    <source>
        <dbReference type="ARBA" id="ARBA00022490"/>
    </source>
</evidence>
<evidence type="ECO:0000256" key="4">
    <source>
        <dbReference type="ARBA" id="ARBA00011738"/>
    </source>
</evidence>
<dbReference type="PANTHER" id="PTHR46417:SF1">
    <property type="entry name" value="TRNA (GUANINE-N(1)-)-METHYLTRANSFERASE"/>
    <property type="match status" value="1"/>
</dbReference>
<evidence type="ECO:0000256" key="3">
    <source>
        <dbReference type="ARBA" id="ARBA00007630"/>
    </source>
</evidence>
<evidence type="ECO:0000256" key="13">
    <source>
        <dbReference type="ARBA" id="ARBA00033392"/>
    </source>
</evidence>
<dbReference type="EC" id="2.1.1.228" evidence="5 15"/>
<dbReference type="AlphaFoldDB" id="A0AA44UTM1"/>
<dbReference type="InterPro" id="IPR029026">
    <property type="entry name" value="tRNA_m1G_MTases_N"/>
</dbReference>
<evidence type="ECO:0000256" key="12">
    <source>
        <dbReference type="ARBA" id="ARBA00029736"/>
    </source>
</evidence>
<dbReference type="PIRSF" id="PIRSF000386">
    <property type="entry name" value="tRNA_mtase"/>
    <property type="match status" value="1"/>
</dbReference>
<dbReference type="Pfam" id="PF01746">
    <property type="entry name" value="tRNA_m1G_MT"/>
    <property type="match status" value="1"/>
</dbReference>
<sequence>MTSFCTGGRAPATIRAVRIDVVTIFPSYLQPLREALLGRAIDRGLLEVAVHDLRDWTHDVHQAVDDSPYGGGPGMVMRPQVWGEALDDVLATPDLPARLVVPTPAGWPFTQATAHAWAAEERLVFACGRYEGIDERVLLDARARGITVDEVSIGDYVLVGGEVAVLVMVEAVARLLPGVLGNPRSAAEDSFSDGLLEGPSYTRPEVWRELAVPDVLRGGNHAAIARWRRDRALERTRDRRPDLLDALGPDALDAADRAALAAGRPDDDADAPTA</sequence>
<dbReference type="InterPro" id="IPR002649">
    <property type="entry name" value="tRNA_m1G_MeTrfase_TrmD"/>
</dbReference>
<keyword evidence="8 15" id="KW-0489">Methyltransferase</keyword>
<dbReference type="EMBL" id="PHUJ01000003">
    <property type="protein sequence ID" value="PKB33063.1"/>
    <property type="molecule type" value="Genomic_DNA"/>
</dbReference>
<comment type="subcellular location">
    <subcellularLocation>
        <location evidence="2 15 17">Cytoplasm</location>
    </subcellularLocation>
</comment>
<evidence type="ECO:0000256" key="15">
    <source>
        <dbReference type="HAMAP-Rule" id="MF_00605"/>
    </source>
</evidence>
<proteinExistence type="inferred from homology"/>
<dbReference type="NCBIfam" id="NF000648">
    <property type="entry name" value="PRK00026.1"/>
    <property type="match status" value="1"/>
</dbReference>
<dbReference type="CDD" id="cd18080">
    <property type="entry name" value="TrmD-like"/>
    <property type="match status" value="1"/>
</dbReference>
<feature type="domain" description="tRNA methyltransferase TRMD/TRM10-type" evidence="18">
    <location>
        <begin position="18"/>
        <end position="245"/>
    </location>
</feature>